<reference evidence="2 3" key="1">
    <citation type="submission" date="2024-02" db="EMBL/GenBank/DDBJ databases">
        <authorList>
            <person name="Chen Y."/>
            <person name="Shah S."/>
            <person name="Dougan E. K."/>
            <person name="Thang M."/>
            <person name="Chan C."/>
        </authorList>
    </citation>
    <scope>NUCLEOTIDE SEQUENCE [LARGE SCALE GENOMIC DNA]</scope>
</reference>
<protein>
    <recommendedName>
        <fullName evidence="4">Flagellar associated protein</fullName>
    </recommendedName>
</protein>
<feature type="compositionally biased region" description="Polar residues" evidence="1">
    <location>
        <begin position="1"/>
        <end position="11"/>
    </location>
</feature>
<feature type="region of interest" description="Disordered" evidence="1">
    <location>
        <begin position="1"/>
        <end position="20"/>
    </location>
</feature>
<feature type="compositionally biased region" description="Polar residues" evidence="1">
    <location>
        <begin position="214"/>
        <end position="232"/>
    </location>
</feature>
<comment type="caution">
    <text evidence="2">The sequence shown here is derived from an EMBL/GenBank/DDBJ whole genome shotgun (WGS) entry which is preliminary data.</text>
</comment>
<feature type="compositionally biased region" description="Basic and acidic residues" evidence="1">
    <location>
        <begin position="233"/>
        <end position="245"/>
    </location>
</feature>
<dbReference type="Proteomes" id="UP001642484">
    <property type="component" value="Unassembled WGS sequence"/>
</dbReference>
<dbReference type="EMBL" id="CAXAMN010005358">
    <property type="protein sequence ID" value="CAK9013434.1"/>
    <property type="molecule type" value="Genomic_DNA"/>
</dbReference>
<evidence type="ECO:0000256" key="1">
    <source>
        <dbReference type="SAM" id="MobiDB-lite"/>
    </source>
</evidence>
<dbReference type="Pfam" id="PF07004">
    <property type="entry name" value="SHIPPO-rpt"/>
    <property type="match status" value="1"/>
</dbReference>
<organism evidence="2 3">
    <name type="scientific">Durusdinium trenchii</name>
    <dbReference type="NCBI Taxonomy" id="1381693"/>
    <lineage>
        <taxon>Eukaryota</taxon>
        <taxon>Sar</taxon>
        <taxon>Alveolata</taxon>
        <taxon>Dinophyceae</taxon>
        <taxon>Suessiales</taxon>
        <taxon>Symbiodiniaceae</taxon>
        <taxon>Durusdinium</taxon>
    </lineage>
</organism>
<gene>
    <name evidence="2" type="ORF">CCMP2556_LOCUS11276</name>
</gene>
<sequence>MSRNASKSSTKPAAKPFVAKTPMFPPCPHLQYGRYLDKLGSQKRAPRYTFSRSESESGLALKTAAQNVQPGQYKADRDFVSDTTREVSKDVDARFKKSPQWTFGDDARMDDAGVLKGVRNPGNIKMWINPLGPGQYPLVDGMEQSSRVRLASSPAWTQRKGQPAETIRATKASGCAPGPGYYAPETKAEKPGRHRICRNAGQFSLIFSRIATGSTPSSITRSRSETASQCSSRADRQDERLAEVS</sequence>
<evidence type="ECO:0008006" key="4">
    <source>
        <dbReference type="Google" id="ProtNLM"/>
    </source>
</evidence>
<evidence type="ECO:0000313" key="2">
    <source>
        <dbReference type="EMBL" id="CAK9013434.1"/>
    </source>
</evidence>
<accession>A0ABP0JH13</accession>
<keyword evidence="3" id="KW-1185">Reference proteome</keyword>
<feature type="region of interest" description="Disordered" evidence="1">
    <location>
        <begin position="214"/>
        <end position="245"/>
    </location>
</feature>
<proteinExistence type="predicted"/>
<name>A0ABP0JH13_9DINO</name>
<dbReference type="InterPro" id="IPR010736">
    <property type="entry name" value="SHIPPO-rpt"/>
</dbReference>
<evidence type="ECO:0000313" key="3">
    <source>
        <dbReference type="Proteomes" id="UP001642484"/>
    </source>
</evidence>